<evidence type="ECO:0000313" key="2">
    <source>
        <dbReference type="Proteomes" id="UP000002653"/>
    </source>
</evidence>
<name>G4W958_9CAUD</name>
<dbReference type="KEGG" id="vg:14297451"/>
<sequence length="180" mass="18547">MQFTNGLPFTQVGFKGGASQNGIPVVAQGVAPQSKGGILSTDNVTTSGAGFGAVLSVLPAAPNEFYYGLVTSGIVAGVLQFDASIAQNDPAHSNYPLLGQPITVGYQGAYVYNGWNKTQAGAIDPRPGAVIQFKDTTGEIEFLPSGSSASSGWTVLTNCFVAQVDQDGFQGVTLQIKIPS</sequence>
<dbReference type="EMBL" id="HQ225832">
    <property type="protein sequence ID" value="ADX42546.1"/>
    <property type="molecule type" value="Genomic_DNA"/>
</dbReference>
<dbReference type="Proteomes" id="UP000002653">
    <property type="component" value="Segment"/>
</dbReference>
<dbReference type="GeneID" id="14297451"/>
<reference evidence="1 2" key="1">
    <citation type="journal article" date="2012" name="Virus Genes">
        <title>Isolation and complete genome sequence of a bacteriophage lysing Tetrasphaera jenkinsii, a filamentous bacteria responsible for bulking in activated sludge.</title>
        <authorList>
            <person name="Petrovski S."/>
            <person name="Tillett D."/>
            <person name="Seviour R.J."/>
        </authorList>
    </citation>
    <scope>NUCLEOTIDE SEQUENCE [LARGE SCALE GENOMIC DNA]</scope>
</reference>
<dbReference type="RefSeq" id="YP_007237938.1">
    <property type="nucleotide sequence ID" value="NC_019930.1"/>
</dbReference>
<proteinExistence type="predicted"/>
<protein>
    <submittedName>
        <fullName evidence="1">Uncharacterized protein</fullName>
    </submittedName>
</protein>
<keyword evidence="2" id="KW-1185">Reference proteome</keyword>
<evidence type="ECO:0000313" key="1">
    <source>
        <dbReference type="EMBL" id="ADX42546.1"/>
    </source>
</evidence>
<organism evidence="1 2">
    <name type="scientific">Tetrasphaera phage TJE1</name>
    <dbReference type="NCBI Taxonomy" id="981335"/>
    <lineage>
        <taxon>Viruses</taxon>
        <taxon>Duplodnaviria</taxon>
        <taxon>Heunggongvirae</taxon>
        <taxon>Uroviricota</taxon>
        <taxon>Caudoviricetes</taxon>
        <taxon>Tijeunavirus</taxon>
        <taxon>Tijeunavirus TJE1</taxon>
    </lineage>
</organism>
<accession>G4W958</accession>